<reference evidence="1" key="6">
    <citation type="journal article" date="2016" name="MSphere">
        <title>Comparison of the Gene Coding Contents and Other Unusual Features of the GC-Rich and AT-Rich Branch Probosciviruses.</title>
        <authorList>
            <person name="Ling P.D."/>
            <person name="Long S.Y."/>
            <person name="Zong J.C."/>
            <person name="Heaggans S.Y."/>
            <person name="Qin X."/>
            <person name="Hayward G.S."/>
        </authorList>
    </citation>
    <scope>NUCLEOTIDE SEQUENCE</scope>
    <source>
        <strain evidence="1">Nyah NAP97</strain>
    </source>
</reference>
<reference evidence="1" key="4">
    <citation type="journal article" date="2016" name="ILAR J">
        <title>Review of Elephant Endotheliotropic Herpesviruses and Acute Hemorrhagic Disease.</title>
        <authorList>
            <person name="Long S.Y."/>
            <person name="Latimer E.M."/>
            <person name="Hayward G.S."/>
        </authorList>
    </citation>
    <scope>NUCLEOTIDE SEQUENCE</scope>
    <source>
        <strain evidence="1">Nyah NAP97</strain>
    </source>
</reference>
<reference evidence="1" key="7">
    <citation type="submission" date="2019-08" db="EMBL/GenBank/DDBJ databases">
        <title>Complete Genome Assembly and Annotation of EEHV3A the First Example of a GC-Branch African Elephant Endotheliotrophic Herpesvirus Associated with Lethal Hemorrhagic Disease.</title>
        <authorList>
            <person name="Tan J."/>
            <person name="Ling P.D."/>
            <person name="Worley K."/>
            <person name="Proudfoot J."/>
            <person name="Bowman M."/>
            <person name="Qin X."/>
            <person name="Latimer E.M."/>
            <person name="Holder K."/>
            <person name="Fayette M."/>
            <person name="Nodolf S."/>
            <person name="Heaggans S.Y."/>
            <person name="Zong J.-C."/>
            <person name="Pearson V.R."/>
            <person name="Hayward G.S."/>
        </authorList>
    </citation>
    <scope>NUCLEOTIDE SEQUENCE</scope>
    <source>
        <strain evidence="1">Nyah NAP97</strain>
    </source>
</reference>
<reference evidence="1" key="1">
    <citation type="journal article" date="2009" name="Vet. Pathol.">
        <title>Clinico-pathologic features of fatal disease attributed to new variants of endotheliotropic herpesviruses in two Asian elephants (Elephas maximus).</title>
        <authorList>
            <person name="Garner M.M."/>
            <person name="Helmick K."/>
            <person name="Ochsenreiter J."/>
            <person name="Richman L.K."/>
            <person name="Latimer E."/>
            <person name="Wise A.G."/>
            <person name="Maes R.K."/>
            <person name="Kiupel M."/>
            <person name="Nordhausen R.W."/>
            <person name="Zong J.C."/>
            <person name="Hayward G.S."/>
        </authorList>
    </citation>
    <scope>NUCLEOTIDE SEQUENCE</scope>
    <source>
        <strain evidence="1">Nyah NAP97</strain>
    </source>
</reference>
<accession>A0A866VST7</accession>
<dbReference type="GeneID" id="80541570"/>
<proteinExistence type="predicted"/>
<keyword evidence="2" id="KW-1185">Reference proteome</keyword>
<reference evidence="1" key="3">
    <citation type="journal article" date="2014" name="J. Virol.">
        <title>Comparative genome analysis of four elephant endotheliotropic herpesviruses, EEHV3, EEHV4, EEHV5, and EEHV6, from cases of hemorrhagic disease or viremia.</title>
        <authorList>
            <person name="Zong JC"/>
            <person name="Latimer EM"/>
            <person name="Long SY"/>
            <person name="Richman LK"/>
            <person name="Heaggans SY"/>
            <person name="Hayward GS."/>
        </authorList>
    </citation>
    <scope>NUCLEOTIDE SEQUENCE</scope>
    <source>
        <strain evidence="1">Nyah NAP97</strain>
    </source>
</reference>
<dbReference type="EMBL" id="MN373268">
    <property type="protein sequence ID" value="QOE74453.1"/>
    <property type="molecule type" value="Genomic_DNA"/>
</dbReference>
<dbReference type="RefSeq" id="YP_010802787.1">
    <property type="nucleotide sequence ID" value="NC_077039.1"/>
</dbReference>
<dbReference type="KEGG" id="vg:80541570"/>
<evidence type="ECO:0000313" key="2">
    <source>
        <dbReference type="Proteomes" id="UP001162024"/>
    </source>
</evidence>
<evidence type="ECO:0000313" key="1">
    <source>
        <dbReference type="EMBL" id="QOE74453.1"/>
    </source>
</evidence>
<dbReference type="InterPro" id="IPR004289">
    <property type="entry name" value="Herpes_UL92"/>
</dbReference>
<reference evidence="1" key="5">
    <citation type="journal article" date="2016" name="MSphere">
        <title>Complete Genome Sequence of Elephant Endotheliotropic Herpesvirus 4, the First Example of a GC-Rich Branch Proboscivirus.</title>
        <authorList>
            <person name="Ling P.D."/>
            <person name="Long S.Y."/>
            <person name="Fuery A."/>
            <person name="Peng R.S."/>
            <person name="Heaggans S.Y."/>
            <person name="Qin X."/>
            <person name="Worley K.C."/>
            <person name="Dugan S."/>
            <person name="Hayward G.S."/>
        </authorList>
    </citation>
    <scope>NUCLEOTIDE SEQUENCE</scope>
    <source>
        <strain evidence="1">Nyah NAP97</strain>
    </source>
</reference>
<reference evidence="1" key="2">
    <citation type="journal article" date="2013" name="Genome Announc.">
        <title>Complete Genome Sequence of Elephant Endotheliotropic Herpesvirus 1A.</title>
        <authorList>
            <person name="Ling P.D."/>
            <person name="Reid J.G."/>
            <person name="Qin X."/>
            <person name="Muzny D.M."/>
            <person name="Gibbs R."/>
            <person name="Petrosino J."/>
            <person name="Peng R."/>
            <person name="Zong J.C."/>
            <person name="Heaggans S.Y."/>
            <person name="Hayward G.S."/>
        </authorList>
    </citation>
    <scope>NUCLEOTIDE SEQUENCE</scope>
    <source>
        <strain evidence="1">Nyah NAP97</strain>
    </source>
</reference>
<organism evidence="1 2">
    <name type="scientific">Elephant endotheliotropic herpesvirus 3A</name>
    <dbReference type="NCBI Taxonomy" id="1329409"/>
    <lineage>
        <taxon>Viruses</taxon>
        <taxon>Duplodnaviria</taxon>
        <taxon>Heunggongvirae</taxon>
        <taxon>Peploviricota</taxon>
        <taxon>Herviviricetes</taxon>
        <taxon>Herpesvirales</taxon>
        <taxon>Orthoherpesviridae</taxon>
        <taxon>Betaherpesvirinae</taxon>
        <taxon>Proboscivirus</taxon>
        <taxon>Elephant endotheliotropic herpesvirus 3</taxon>
    </lineage>
</organism>
<gene>
    <name evidence="1" type="primary">U63</name>
</gene>
<dbReference type="Proteomes" id="UP001162024">
    <property type="component" value="Segment"/>
</dbReference>
<dbReference type="Pfam" id="PF03048">
    <property type="entry name" value="Herpes_UL92"/>
    <property type="match status" value="1"/>
</dbReference>
<protein>
    <submittedName>
        <fullName evidence="1">Protein U63</fullName>
    </submittedName>
</protein>
<name>A0A866VST7_9BETA</name>
<sequence>MATCWECIHNMMMVRNPLTCDLNIQNLYICTLCGYSHVCDEESSDCKILDTPEGMVCLYTGLTHIDRLACIIHIPAIEADRDTLDIDYMNAVQTIIRRVFIFFKTYEDKYKHVTDKIFVDNEFNPQVLTAVIRTFKSVFTTQKLIDKVTILTISKLFIQLLIGKYAQKTTYDSHVIKVSKRKREDTILKQMRYEYGNAYA</sequence>